<keyword evidence="5" id="KW-0472">Membrane</keyword>
<evidence type="ECO:0000256" key="2">
    <source>
        <dbReference type="ARBA" id="ARBA00022801"/>
    </source>
</evidence>
<dbReference type="Pfam" id="PF01804">
    <property type="entry name" value="Penicil_amidase"/>
    <property type="match status" value="1"/>
</dbReference>
<evidence type="ECO:0000256" key="5">
    <source>
        <dbReference type="SAM" id="Phobius"/>
    </source>
</evidence>
<protein>
    <submittedName>
        <fullName evidence="6">Penicillin acylase family protein</fullName>
    </submittedName>
</protein>
<keyword evidence="2" id="KW-0378">Hydrolase</keyword>
<accession>A0ABP7AVP4</accession>
<name>A0ABP7AVP4_9ACTN</name>
<dbReference type="CDD" id="cd03747">
    <property type="entry name" value="Ntn_PGA_like"/>
    <property type="match status" value="1"/>
</dbReference>
<dbReference type="SUPFAM" id="SSF56235">
    <property type="entry name" value="N-terminal nucleophile aminohydrolases (Ntn hydrolases)"/>
    <property type="match status" value="1"/>
</dbReference>
<dbReference type="PANTHER" id="PTHR34218">
    <property type="entry name" value="PEPTIDASE S45 PENICILLIN AMIDASE"/>
    <property type="match status" value="1"/>
</dbReference>
<sequence length="856" mass="93144">MRRIPRWAIYTVVVVLIAAAGLAGLSVATVRRSFPVTDGQLGLGGLNAPVEVLRDAHGVVQIYADDAEDLFQAQGYVQAQDRFYEMDVRRHITAGRLSELFGKSQVETDSYLRTLGWHRVAEQELPLLSASTRRYLDAYAAGVNAYLRGRSASEMSLEYSLLGLQGLDYTPEDWTAADSLAWLKAMAWDLGSNLSQETELAIMSAKVGPSRAAELFPPYPLDGFDPIVTRGTVVGGRFEPSASAARARPAPVGPTTSLRGRTNAIAAPQGSGSAATAGIGAALQPWLEPRALTGELGSNSWVIAGSRTTTGKPLLGNDPHVTTSIPSLFSQVGLHCRTVSQNCPFELAGYSMAGLPGIVIGHNADISWGLTTSYVDAQDLYLERVSGNAVQVGDRTEPLSTRVEQIRVRGEDTPRTITVRSTKHGPLLSDVDPTARQVGELATPAGRPAYAVALAWTALTPSRSMDGLMQIAAAKNFAQFRAGAALVTAPSQNLVYADTAGHIGYQLMGAVPNRNRGNGLTPARGWDAAYDWKGLVPFAQLPYVYDPPAGYIVAANQQIIGRQYPHHIGSDYSYGWRSQELRDTIADAGKLSPAQAENLFYDDTIRFAADLVPVLLKVNVSDPWIREGQQTLVGWDYSSGRDSAAAAYFNIVFHDILKRTFRDEMPQDLWPTGGDRWYAVVATLLKEPRNRWWDDTSTPDKVERRDDILLAAMTDARKEATSLMSRDTSGWAWGRIHRVTLKNQTLGTSGIAPVERLFNRGDDPVPGGPGVVNAMGFDLTEGYGVTYGPTMRMLVDLSDLDKSRWVNQSGNSGHAYHPNYDDQLPLWVGNQLLAFPFTREAIEPTVTQRLQLVPTG</sequence>
<dbReference type="Proteomes" id="UP001501490">
    <property type="component" value="Unassembled WGS sequence"/>
</dbReference>
<comment type="similarity">
    <text evidence="1">Belongs to the peptidase S45 family.</text>
</comment>
<keyword evidence="3" id="KW-0865">Zymogen</keyword>
<dbReference type="InterPro" id="IPR043147">
    <property type="entry name" value="Penicillin_amidase_A-knob"/>
</dbReference>
<dbReference type="InterPro" id="IPR023343">
    <property type="entry name" value="Penicillin_amidase_dom1"/>
</dbReference>
<dbReference type="InterPro" id="IPR029055">
    <property type="entry name" value="Ntn_hydrolases_N"/>
</dbReference>
<evidence type="ECO:0000313" key="6">
    <source>
        <dbReference type="EMBL" id="GAA3640718.1"/>
    </source>
</evidence>
<dbReference type="Gene3D" id="3.60.20.10">
    <property type="entry name" value="Glutamine Phosphoribosylpyrophosphate, subunit 1, domain 1"/>
    <property type="match status" value="1"/>
</dbReference>
<dbReference type="RefSeq" id="WP_344809622.1">
    <property type="nucleotide sequence ID" value="NZ_BAABAB010000050.1"/>
</dbReference>
<dbReference type="InterPro" id="IPR002692">
    <property type="entry name" value="S45"/>
</dbReference>
<comment type="caution">
    <text evidence="6">The sequence shown here is derived from an EMBL/GenBank/DDBJ whole genome shotgun (WGS) entry which is preliminary data.</text>
</comment>
<evidence type="ECO:0000256" key="1">
    <source>
        <dbReference type="ARBA" id="ARBA00006586"/>
    </source>
</evidence>
<evidence type="ECO:0000256" key="4">
    <source>
        <dbReference type="SAM" id="MobiDB-lite"/>
    </source>
</evidence>
<evidence type="ECO:0000256" key="3">
    <source>
        <dbReference type="ARBA" id="ARBA00023145"/>
    </source>
</evidence>
<dbReference type="Gene3D" id="2.30.120.10">
    <property type="match status" value="1"/>
</dbReference>
<feature type="region of interest" description="Disordered" evidence="4">
    <location>
        <begin position="239"/>
        <end position="261"/>
    </location>
</feature>
<organism evidence="6 7">
    <name type="scientific">Microlunatus ginsengisoli</name>
    <dbReference type="NCBI Taxonomy" id="363863"/>
    <lineage>
        <taxon>Bacteria</taxon>
        <taxon>Bacillati</taxon>
        <taxon>Actinomycetota</taxon>
        <taxon>Actinomycetes</taxon>
        <taxon>Propionibacteriales</taxon>
        <taxon>Propionibacteriaceae</taxon>
        <taxon>Microlunatus</taxon>
    </lineage>
</organism>
<dbReference type="Gene3D" id="1.10.439.10">
    <property type="entry name" value="Penicillin Amidohydrolase, domain 1"/>
    <property type="match status" value="1"/>
</dbReference>
<feature type="compositionally biased region" description="Low complexity" evidence="4">
    <location>
        <begin position="240"/>
        <end position="250"/>
    </location>
</feature>
<dbReference type="Gene3D" id="1.10.1400.10">
    <property type="match status" value="1"/>
</dbReference>
<feature type="transmembrane region" description="Helical" evidence="5">
    <location>
        <begin position="7"/>
        <end position="28"/>
    </location>
</feature>
<reference evidence="7" key="1">
    <citation type="journal article" date="2019" name="Int. J. Syst. Evol. Microbiol.">
        <title>The Global Catalogue of Microorganisms (GCM) 10K type strain sequencing project: providing services to taxonomists for standard genome sequencing and annotation.</title>
        <authorList>
            <consortium name="The Broad Institute Genomics Platform"/>
            <consortium name="The Broad Institute Genome Sequencing Center for Infectious Disease"/>
            <person name="Wu L."/>
            <person name="Ma J."/>
        </authorList>
    </citation>
    <scope>NUCLEOTIDE SEQUENCE [LARGE SCALE GENOMIC DNA]</scope>
    <source>
        <strain evidence="7">JCM 16929</strain>
    </source>
</reference>
<dbReference type="PIRSF" id="PIRSF001227">
    <property type="entry name" value="Pen_acylase"/>
    <property type="match status" value="1"/>
</dbReference>
<keyword evidence="7" id="KW-1185">Reference proteome</keyword>
<keyword evidence="5" id="KW-0812">Transmembrane</keyword>
<dbReference type="InterPro" id="IPR014395">
    <property type="entry name" value="Pen/GL7ACA/AHL_acylase"/>
</dbReference>
<keyword evidence="5" id="KW-1133">Transmembrane helix</keyword>
<proteinExistence type="inferred from homology"/>
<dbReference type="PANTHER" id="PTHR34218:SF4">
    <property type="entry name" value="ACYL-HOMOSERINE LACTONE ACYLASE QUIP"/>
    <property type="match status" value="1"/>
</dbReference>
<dbReference type="EMBL" id="BAABAB010000050">
    <property type="protein sequence ID" value="GAA3640718.1"/>
    <property type="molecule type" value="Genomic_DNA"/>
</dbReference>
<dbReference type="InterPro" id="IPR043146">
    <property type="entry name" value="Penicillin_amidase_N_B-knob"/>
</dbReference>
<evidence type="ECO:0000313" key="7">
    <source>
        <dbReference type="Proteomes" id="UP001501490"/>
    </source>
</evidence>
<gene>
    <name evidence="6" type="ORF">GCM10022236_49170</name>
</gene>